<dbReference type="AlphaFoldDB" id="A0A2K8LAQ5"/>
<proteinExistence type="predicted"/>
<accession>A0A2K8LAQ5</accession>
<sequence>MQHESPSILRPEFTISLADRLCLGESINLISPHGQGRRRTLEDLQQYIPPSILIIQINMCFYRLDYKGLLKAISSNFWHHDDQISSLGDIFDQMQEKSLNALLILHNFDELWCSNHLQESYPRRFIDDLNDIRNRANISLLCVSEDRLEPIDHIKLDASPLLLPEITHSQLLTEIRYRSLPVKHSDFSSLAEWLLKQKAPYSLLDELDPEWFSSKGWKTP</sequence>
<gene>
    <name evidence="1" type="ORF">Ga0123462_1160</name>
</gene>
<organism evidence="1 2">
    <name type="scientific">Mariprofundus ferrinatatus</name>
    <dbReference type="NCBI Taxonomy" id="1921087"/>
    <lineage>
        <taxon>Bacteria</taxon>
        <taxon>Pseudomonadati</taxon>
        <taxon>Pseudomonadota</taxon>
        <taxon>Candidatius Mariprofundia</taxon>
        <taxon>Mariprofundales</taxon>
        <taxon>Mariprofundaceae</taxon>
        <taxon>Mariprofundus</taxon>
    </lineage>
</organism>
<protein>
    <submittedName>
        <fullName evidence="1">Uncharacterized protein</fullName>
    </submittedName>
</protein>
<reference evidence="1 2" key="1">
    <citation type="submission" date="2016-12" db="EMBL/GenBank/DDBJ databases">
        <title>Isolation and genomic insights into novel planktonic Zetaproteobacteria from stratified waters of the Chesapeake Bay.</title>
        <authorList>
            <person name="McAllister S.M."/>
            <person name="Kato S."/>
            <person name="Chan C.S."/>
            <person name="Chiu B.K."/>
            <person name="Field E.K."/>
        </authorList>
    </citation>
    <scope>NUCLEOTIDE SEQUENCE [LARGE SCALE GENOMIC DNA]</scope>
    <source>
        <strain evidence="1 2">CP-8</strain>
    </source>
</reference>
<evidence type="ECO:0000313" key="1">
    <source>
        <dbReference type="EMBL" id="ATX82024.1"/>
    </source>
</evidence>
<dbReference type="KEGG" id="mfn:Ga0123462_1160"/>
<dbReference type="EMBL" id="CP018800">
    <property type="protein sequence ID" value="ATX82024.1"/>
    <property type="molecule type" value="Genomic_DNA"/>
</dbReference>
<dbReference type="OrthoDB" id="5295899at2"/>
<keyword evidence="2" id="KW-1185">Reference proteome</keyword>
<evidence type="ECO:0000313" key="2">
    <source>
        <dbReference type="Proteomes" id="UP000231637"/>
    </source>
</evidence>
<name>A0A2K8LAQ5_9PROT</name>
<dbReference type="RefSeq" id="WP_100265420.1">
    <property type="nucleotide sequence ID" value="NZ_CP018800.1"/>
</dbReference>
<dbReference type="Proteomes" id="UP000231637">
    <property type="component" value="Chromosome"/>
</dbReference>